<dbReference type="EMBL" id="CAMAPF010000299">
    <property type="protein sequence ID" value="CAH9116768.1"/>
    <property type="molecule type" value="Genomic_DNA"/>
</dbReference>
<proteinExistence type="predicted"/>
<feature type="region of interest" description="Disordered" evidence="2">
    <location>
        <begin position="1"/>
        <end position="20"/>
    </location>
</feature>
<name>A0AAV0EA56_9ASTE</name>
<evidence type="ECO:0000256" key="1">
    <source>
        <dbReference type="SAM" id="Coils"/>
    </source>
</evidence>
<evidence type="ECO:0000256" key="2">
    <source>
        <dbReference type="SAM" id="MobiDB-lite"/>
    </source>
</evidence>
<dbReference type="PANTHER" id="PTHR45023:SF4">
    <property type="entry name" value="GLYCINE-RICH PROTEIN-RELATED"/>
    <property type="match status" value="1"/>
</dbReference>
<dbReference type="Proteomes" id="UP001152523">
    <property type="component" value="Unassembled WGS sequence"/>
</dbReference>
<feature type="coiled-coil region" evidence="1">
    <location>
        <begin position="348"/>
        <end position="382"/>
    </location>
</feature>
<comment type="caution">
    <text evidence="4">The sequence shown here is derived from an EMBL/GenBank/DDBJ whole genome shotgun (WGS) entry which is preliminary data.</text>
</comment>
<sequence length="411" mass="47192">MDSQDSTEFTNTRQPLGYSMPPMNVNQLNAPSNYTILSQSPNQFSQPPGYSFPSNNLNQFTPPLYHIDPKNGAFPFHVEQHNTHPFSYQELLNTPILSSQSCETSKKSKKRVKDAHNSNTSQNCMPQPSIIKKDWSVEEEVALTEAWLYVSVDADVGNNQKNAAMWNRVIEIWKEKMGPHHKIARSNNSFQCHWHQIRGAVNKFVAKYEQLERHPQSGTNKDDLVVKALRLYEDFYATPFKFLHCWEILIKNPKWCSQFRTKTSAPIGQGSDNGIPPTLNESSTAMPEDVLPPNGSELDGIVRPEGRKNCKAKKRRLHEGKDVVDALNKLQTTLDKQIDINQASMQMREQVMMKEIELKENAQRLREENQRRQHQLRIMNQDLSKLSPSVRASYDVMQAKILKEWESAGIF</sequence>
<reference evidence="4" key="1">
    <citation type="submission" date="2022-07" db="EMBL/GenBank/DDBJ databases">
        <authorList>
            <person name="Macas J."/>
            <person name="Novak P."/>
            <person name="Neumann P."/>
        </authorList>
    </citation>
    <scope>NUCLEOTIDE SEQUENCE</scope>
</reference>
<protein>
    <recommendedName>
        <fullName evidence="3">No apical meristem-associated C-terminal domain-containing protein</fullName>
    </recommendedName>
</protein>
<keyword evidence="5" id="KW-1185">Reference proteome</keyword>
<gene>
    <name evidence="4" type="ORF">CEPIT_LOCUS21596</name>
</gene>
<feature type="region of interest" description="Disordered" evidence="2">
    <location>
        <begin position="102"/>
        <end position="125"/>
    </location>
</feature>
<keyword evidence="1" id="KW-0175">Coiled coil</keyword>
<evidence type="ECO:0000313" key="4">
    <source>
        <dbReference type="EMBL" id="CAH9116768.1"/>
    </source>
</evidence>
<organism evidence="4 5">
    <name type="scientific">Cuscuta epithymum</name>
    <dbReference type="NCBI Taxonomy" id="186058"/>
    <lineage>
        <taxon>Eukaryota</taxon>
        <taxon>Viridiplantae</taxon>
        <taxon>Streptophyta</taxon>
        <taxon>Embryophyta</taxon>
        <taxon>Tracheophyta</taxon>
        <taxon>Spermatophyta</taxon>
        <taxon>Magnoliopsida</taxon>
        <taxon>eudicotyledons</taxon>
        <taxon>Gunneridae</taxon>
        <taxon>Pentapetalae</taxon>
        <taxon>asterids</taxon>
        <taxon>lamiids</taxon>
        <taxon>Solanales</taxon>
        <taxon>Convolvulaceae</taxon>
        <taxon>Cuscuteae</taxon>
        <taxon>Cuscuta</taxon>
        <taxon>Cuscuta subgen. Cuscuta</taxon>
    </lineage>
</organism>
<dbReference type="PANTHER" id="PTHR45023">
    <property type="match status" value="1"/>
</dbReference>
<evidence type="ECO:0000313" key="5">
    <source>
        <dbReference type="Proteomes" id="UP001152523"/>
    </source>
</evidence>
<dbReference type="InterPro" id="IPR029466">
    <property type="entry name" value="NAM-associated_C"/>
</dbReference>
<feature type="compositionally biased region" description="Polar residues" evidence="2">
    <location>
        <begin position="1"/>
        <end position="14"/>
    </location>
</feature>
<dbReference type="AlphaFoldDB" id="A0AAV0EA56"/>
<feature type="domain" description="No apical meristem-associated C-terminal" evidence="3">
    <location>
        <begin position="239"/>
        <end position="401"/>
    </location>
</feature>
<evidence type="ECO:0000259" key="3">
    <source>
        <dbReference type="Pfam" id="PF14303"/>
    </source>
</evidence>
<dbReference type="Pfam" id="PF14303">
    <property type="entry name" value="NAM-associated"/>
    <property type="match status" value="1"/>
</dbReference>
<accession>A0AAV0EA56</accession>